<evidence type="ECO:0000256" key="3">
    <source>
        <dbReference type="ARBA" id="ARBA00023180"/>
    </source>
</evidence>
<keyword evidence="3" id="KW-0325">Glycoprotein</keyword>
<dbReference type="STRING" id="59374.FSU_1795"/>
<dbReference type="EMBL" id="CP002158">
    <property type="protein sequence ID" value="ADL25585.1"/>
    <property type="molecule type" value="Genomic_DNA"/>
</dbReference>
<name>D9SB51_FIBSS</name>
<dbReference type="KEGG" id="fsc:FSU_1795"/>
<dbReference type="InterPro" id="IPR011874">
    <property type="entry name" value="Fibro_Slime"/>
</dbReference>
<dbReference type="InterPro" id="IPR051154">
    <property type="entry name" value="Prespore-cell_inducing_factor"/>
</dbReference>
<keyword evidence="2" id="KW-0732">Signal</keyword>
<proteinExistence type="inferred from homology"/>
<dbReference type="PATRIC" id="fig|59374.8.peg.1730"/>
<evidence type="ECO:0000256" key="1">
    <source>
        <dbReference type="ARBA" id="ARBA00008709"/>
    </source>
</evidence>
<reference evidence="7" key="1">
    <citation type="submission" date="2010-08" db="EMBL/GenBank/DDBJ databases">
        <title>Complete sequence of Fibrobacter succinogenes subsp. succinogenes S85.</title>
        <authorList>
            <person name="Durkin A.S."/>
            <person name="Nelson K.E."/>
            <person name="Morrison M."/>
            <person name="Forsberg C.W."/>
            <person name="Wilson D.B."/>
            <person name="Russell J.B."/>
            <person name="Cann I.K.O."/>
            <person name="Mackie R.I."/>
            <person name="White B.A."/>
        </authorList>
    </citation>
    <scope>NUCLEOTIDE SEQUENCE [LARGE SCALE GENOMIC DNA]</scope>
    <source>
        <strain evidence="7">ATCC 19169 / S85</strain>
    </source>
</reference>
<dbReference type="NCBIfam" id="TIGR02148">
    <property type="entry name" value="Fibro_Slime"/>
    <property type="match status" value="1"/>
</dbReference>
<evidence type="ECO:0000313" key="7">
    <source>
        <dbReference type="Proteomes" id="UP000000517"/>
    </source>
</evidence>
<organism evidence="6 7">
    <name type="scientific">Fibrobacter succinogenes (strain ATCC 19169 / S85)</name>
    <dbReference type="NCBI Taxonomy" id="59374"/>
    <lineage>
        <taxon>Bacteria</taxon>
        <taxon>Pseudomonadati</taxon>
        <taxon>Fibrobacterota</taxon>
        <taxon>Fibrobacteria</taxon>
        <taxon>Fibrobacterales</taxon>
        <taxon>Fibrobacteraceae</taxon>
        <taxon>Fibrobacter</taxon>
    </lineage>
</organism>
<evidence type="ECO:0000256" key="4">
    <source>
        <dbReference type="SAM" id="MobiDB-lite"/>
    </source>
</evidence>
<feature type="domain" description="PA14" evidence="5">
    <location>
        <begin position="403"/>
        <end position="550"/>
    </location>
</feature>
<evidence type="ECO:0000256" key="2">
    <source>
        <dbReference type="ARBA" id="ARBA00022729"/>
    </source>
</evidence>
<dbReference type="InterPro" id="IPR011658">
    <property type="entry name" value="PA14_dom"/>
</dbReference>
<dbReference type="Proteomes" id="UP000000517">
    <property type="component" value="Chromosome"/>
</dbReference>
<dbReference type="InterPro" id="IPR037524">
    <property type="entry name" value="PA14/GLEYA"/>
</dbReference>
<gene>
    <name evidence="6" type="ordered locus">FSU_1795</name>
</gene>
<accession>D9SB51</accession>
<protein>
    <submittedName>
        <fullName evidence="6">Conserved domain protein</fullName>
    </submittedName>
</protein>
<dbReference type="AlphaFoldDB" id="D9SB51"/>
<dbReference type="PROSITE" id="PS51820">
    <property type="entry name" value="PA14"/>
    <property type="match status" value="1"/>
</dbReference>
<evidence type="ECO:0000259" key="5">
    <source>
        <dbReference type="PROSITE" id="PS51820"/>
    </source>
</evidence>
<dbReference type="Pfam" id="PF07691">
    <property type="entry name" value="PA14"/>
    <property type="match status" value="1"/>
</dbReference>
<feature type="compositionally biased region" description="Polar residues" evidence="4">
    <location>
        <begin position="141"/>
        <end position="170"/>
    </location>
</feature>
<feature type="region of interest" description="Disordered" evidence="4">
    <location>
        <begin position="141"/>
        <end position="181"/>
    </location>
</feature>
<dbReference type="GO" id="GO:0005576">
    <property type="term" value="C:extracellular region"/>
    <property type="evidence" value="ECO:0007669"/>
    <property type="project" value="TreeGrafter"/>
</dbReference>
<sequence>MYFQDMGNIFRESWMRCKNIVSSLIFILLWAAIPSIAADYNITVKDKRSGSPARRIYVVLEKTVDGVTTPSNCTQLTSNADGTFSVKATLTAETEPKLTFYTGRTTSGKCNSDIGSISPLAGAEPVESEFTITISKNKVVTQANGTNTTEPSTTPGNDGPGTQTPGDNPGTQPPSRPTQQTKQKVIRFFVPWTNTNAILYVAGGKSDTMSTVKNYCGWFESKVTPPDGSFQVYFKQTLGYEYVTDIHNSTKILPIEQSTLLSLDAAAAEADTIWVKAGKEIGTATTVYTKYPGVLGDCPTKTLPVMMFDWLHGSKGDGDGKGKNGDPANGVSADFGSGGCAHHTRGMVQEILGTNGVPVPADPFPENCKITTHLAQWFLPEVITTKNGVPYTNATCRSIELQLQGDGLWLGQKDDNSTEGGLFLLDDFEYLDAEKTIKNPYFDNISGRGKKHNYGFTMKIQASFEYIPGQYFEFNGDDDVWVFINNRLVVDIGGQHTKVFGAVDLDTLGLQEGVNYPFHIFYAERHTSQSNFMMRTSIDLKTETSILAKDLSAAGFINYEIYQRVSKQALSCDFSGVTTTDTVAAPSNFTLIGSGAYATGVALDSVGTWFGGIVIKPNYTGFTINTELIRQMRTLPPGTYQLRFSLQSDETQYDEITFVIDQYDSPEIYYARVDNQNKWTPLGTKNTLTGAIEVDGTIDTLGKWVNTRYPVNVMFEEWATFDDVVYIITNNPAVIPCDEHGNAISSTTLKNGKATFYIKASAAVQNIKLIVSSADETKKAIWNNISFMEPPVPQVKFACIFDINGDGRGDSVYAKLSKPYGATLINSAVNLDSIQLEFGETFPTITGNISHNDLDSSIAIVSPEGGFGTVPFTGGAEAVYSGKITPFWLYSEGGVPSTISLTSDVTDSIGPVITSADISYSDDGSTKLTLNFSEGLDCEDNILANYFVYFFKQTNTERNDIVPDLLAKEKKSKWTLIFRSTTNDKANIPVMGDSIKLVPGVHMDLLHRSTPVNNPFVRISGEQNVVVTSAPVVTIGESDSSRAIIKSPTPTVPKLVQEDKPMTAKEVAESYGSQGHYLGDLSLSSLVKDEVTALEAAVKNFNAASIEKGGPHLEEVIAQVEAGMISIDNANKQYKLGDEIVNAYKNGVINSNDVTGIANGNSSVIVKITTELAKQTTLEYKTQYFTSLGVFVNSNSGSLSCTDTLFNGSCLDSDNDGKIFLAWNMKSKSGRLVGTGVYIARLTYKIRIGRTVVIDRTQDFLWGVRHGKTKGFTIGLDY</sequence>
<evidence type="ECO:0000313" key="6">
    <source>
        <dbReference type="EMBL" id="ADL25585.1"/>
    </source>
</evidence>
<comment type="similarity">
    <text evidence="1">Belongs to the prespore-cell-inducing factor family.</text>
</comment>
<dbReference type="PANTHER" id="PTHR31137">
    <property type="entry name" value="PROTEIN PSIB-RELATED-RELATED"/>
    <property type="match status" value="1"/>
</dbReference>
<dbReference type="HOGENOM" id="CLU_269143_0_0_0"/>
<dbReference type="eggNOG" id="COG0823">
    <property type="taxonomic scope" value="Bacteria"/>
</dbReference>